<gene>
    <name evidence="1" type="ORF">C1H46_003511</name>
</gene>
<comment type="caution">
    <text evidence="1">The sequence shown here is derived from an EMBL/GenBank/DDBJ whole genome shotgun (WGS) entry which is preliminary data.</text>
</comment>
<protein>
    <submittedName>
        <fullName evidence="1">Uncharacterized protein</fullName>
    </submittedName>
</protein>
<organism evidence="1 2">
    <name type="scientific">Malus baccata</name>
    <name type="common">Siberian crab apple</name>
    <name type="synonym">Pyrus baccata</name>
    <dbReference type="NCBI Taxonomy" id="106549"/>
    <lineage>
        <taxon>Eukaryota</taxon>
        <taxon>Viridiplantae</taxon>
        <taxon>Streptophyta</taxon>
        <taxon>Embryophyta</taxon>
        <taxon>Tracheophyta</taxon>
        <taxon>Spermatophyta</taxon>
        <taxon>Magnoliopsida</taxon>
        <taxon>eudicotyledons</taxon>
        <taxon>Gunneridae</taxon>
        <taxon>Pentapetalae</taxon>
        <taxon>rosids</taxon>
        <taxon>fabids</taxon>
        <taxon>Rosales</taxon>
        <taxon>Rosaceae</taxon>
        <taxon>Amygdaloideae</taxon>
        <taxon>Maleae</taxon>
        <taxon>Malus</taxon>
    </lineage>
</organism>
<dbReference type="STRING" id="106549.A0A540NIQ2"/>
<name>A0A540NIQ2_MALBA</name>
<dbReference type="EMBL" id="VIEB01000035">
    <property type="protein sequence ID" value="TQE10938.1"/>
    <property type="molecule type" value="Genomic_DNA"/>
</dbReference>
<dbReference type="Proteomes" id="UP000315295">
    <property type="component" value="Unassembled WGS sequence"/>
</dbReference>
<keyword evidence="2" id="KW-1185">Reference proteome</keyword>
<dbReference type="AlphaFoldDB" id="A0A540NIQ2"/>
<sequence length="135" mass="15233">MGSTGCASISNLNFIRNCTHNCFDRWGPIRNRLGSVRVHHSRGPRLKLNVLRIRRSLRGDVVYCAVDDDLREKQQEFGAGPRVGFSVEERPSTDLVDGVKDNEGSSISNFMYPGLSVDCKHGQREGQRRPKFVFP</sequence>
<evidence type="ECO:0000313" key="1">
    <source>
        <dbReference type="EMBL" id="TQE10938.1"/>
    </source>
</evidence>
<reference evidence="1 2" key="1">
    <citation type="journal article" date="2019" name="G3 (Bethesda)">
        <title>Sequencing of a Wild Apple (Malus baccata) Genome Unravels the Differences Between Cultivated and Wild Apple Species Regarding Disease Resistance and Cold Tolerance.</title>
        <authorList>
            <person name="Chen X."/>
        </authorList>
    </citation>
    <scope>NUCLEOTIDE SEQUENCE [LARGE SCALE GENOMIC DNA]</scope>
    <source>
        <strain evidence="2">cv. Shandingzi</strain>
        <tissue evidence="1">Leaves</tissue>
    </source>
</reference>
<accession>A0A540NIQ2</accession>
<proteinExistence type="predicted"/>
<evidence type="ECO:0000313" key="2">
    <source>
        <dbReference type="Proteomes" id="UP000315295"/>
    </source>
</evidence>